<evidence type="ECO:0000313" key="1">
    <source>
        <dbReference type="EMBL" id="KAL3635300.1"/>
    </source>
</evidence>
<protein>
    <submittedName>
        <fullName evidence="1">Uncharacterized protein</fullName>
    </submittedName>
</protein>
<name>A0ABD3CZ54_9LAMI</name>
<comment type="caution">
    <text evidence="1">The sequence shown here is derived from an EMBL/GenBank/DDBJ whole genome shotgun (WGS) entry which is preliminary data.</text>
</comment>
<accession>A0ABD3CZ54</accession>
<dbReference type="EMBL" id="JAVIJP010000027">
    <property type="protein sequence ID" value="KAL3635300.1"/>
    <property type="molecule type" value="Genomic_DNA"/>
</dbReference>
<organism evidence="1 2">
    <name type="scientific">Castilleja foliolosa</name>
    <dbReference type="NCBI Taxonomy" id="1961234"/>
    <lineage>
        <taxon>Eukaryota</taxon>
        <taxon>Viridiplantae</taxon>
        <taxon>Streptophyta</taxon>
        <taxon>Embryophyta</taxon>
        <taxon>Tracheophyta</taxon>
        <taxon>Spermatophyta</taxon>
        <taxon>Magnoliopsida</taxon>
        <taxon>eudicotyledons</taxon>
        <taxon>Gunneridae</taxon>
        <taxon>Pentapetalae</taxon>
        <taxon>asterids</taxon>
        <taxon>lamiids</taxon>
        <taxon>Lamiales</taxon>
        <taxon>Orobanchaceae</taxon>
        <taxon>Pedicularideae</taxon>
        <taxon>Castillejinae</taxon>
        <taxon>Castilleja</taxon>
    </lineage>
</organism>
<dbReference type="AlphaFoldDB" id="A0ABD3CZ54"/>
<reference evidence="2" key="1">
    <citation type="journal article" date="2024" name="IScience">
        <title>Strigolactones Initiate the Formation of Haustorium-like Structures in Castilleja.</title>
        <authorList>
            <person name="Buerger M."/>
            <person name="Peterson D."/>
            <person name="Chory J."/>
        </authorList>
    </citation>
    <scope>NUCLEOTIDE SEQUENCE [LARGE SCALE GENOMIC DNA]</scope>
</reference>
<sequence length="54" mass="5365">MTFAGTGSASSVVGIGEPAAPGGAHGLGDPFAASLALAPPAYVHMLEMKKKQRL</sequence>
<gene>
    <name evidence="1" type="ORF">CASFOL_019847</name>
</gene>
<keyword evidence="2" id="KW-1185">Reference proteome</keyword>
<evidence type="ECO:0000313" key="2">
    <source>
        <dbReference type="Proteomes" id="UP001632038"/>
    </source>
</evidence>
<dbReference type="Proteomes" id="UP001632038">
    <property type="component" value="Unassembled WGS sequence"/>
</dbReference>
<proteinExistence type="predicted"/>